<evidence type="ECO:0000256" key="3">
    <source>
        <dbReference type="SAM" id="Phobius"/>
    </source>
</evidence>
<gene>
    <name evidence="6" type="ORF">GDO81_014121</name>
</gene>
<protein>
    <recommendedName>
        <fullName evidence="5">TNFR-Cys domain-containing protein</fullName>
    </recommendedName>
</protein>
<reference evidence="6" key="1">
    <citation type="thesis" date="2020" institute="ProQuest LLC" country="789 East Eisenhower Parkway, Ann Arbor, MI, USA">
        <title>Comparative Genomics and Chromosome Evolution.</title>
        <authorList>
            <person name="Mudd A.B."/>
        </authorList>
    </citation>
    <scope>NUCLEOTIDE SEQUENCE</scope>
    <source>
        <strain evidence="6">237g6f4</strain>
        <tissue evidence="6">Blood</tissue>
    </source>
</reference>
<dbReference type="SUPFAM" id="SSF57586">
    <property type="entry name" value="TNF receptor-like"/>
    <property type="match status" value="1"/>
</dbReference>
<feature type="repeat" description="TNFR-Cys" evidence="1">
    <location>
        <begin position="52"/>
        <end position="92"/>
    </location>
</feature>
<keyword evidence="3" id="KW-0472">Membrane</keyword>
<evidence type="ECO:0000256" key="4">
    <source>
        <dbReference type="SAM" id="SignalP"/>
    </source>
</evidence>
<feature type="domain" description="TNFR-Cys" evidence="5">
    <location>
        <begin position="52"/>
        <end position="92"/>
    </location>
</feature>
<evidence type="ECO:0000313" key="7">
    <source>
        <dbReference type="Proteomes" id="UP000824782"/>
    </source>
</evidence>
<dbReference type="Gene3D" id="2.10.50.10">
    <property type="entry name" value="Tumor Necrosis Factor Receptor, subunit A, domain 2"/>
    <property type="match status" value="2"/>
</dbReference>
<organism evidence="6 7">
    <name type="scientific">Engystomops pustulosus</name>
    <name type="common">Tungara frog</name>
    <name type="synonym">Physalaemus pustulosus</name>
    <dbReference type="NCBI Taxonomy" id="76066"/>
    <lineage>
        <taxon>Eukaryota</taxon>
        <taxon>Metazoa</taxon>
        <taxon>Chordata</taxon>
        <taxon>Craniata</taxon>
        <taxon>Vertebrata</taxon>
        <taxon>Euteleostomi</taxon>
        <taxon>Amphibia</taxon>
        <taxon>Batrachia</taxon>
        <taxon>Anura</taxon>
        <taxon>Neobatrachia</taxon>
        <taxon>Hyloidea</taxon>
        <taxon>Leptodactylidae</taxon>
        <taxon>Leiuperinae</taxon>
        <taxon>Engystomops</taxon>
    </lineage>
</organism>
<dbReference type="Proteomes" id="UP000824782">
    <property type="component" value="Unassembled WGS sequence"/>
</dbReference>
<sequence length="272" mass="29740">MDPVTSILLSGLLQILYIQTVLCDGCLKFAGSCCIQCNAGYFLPKKCGPCIPCPSKGYNERPTDRPYCDHCRRCEGIFLYKERCTSTSNAVCTCIPGKVCVDEKCTQCKSDRCQAGQQLQGQKCVDCPVGTFNTGAEHRCIPWKNCTAHGGVVIANGNRTSDVVCKEYLIKVTQSPSPPSAVSAVTTNIKNVIGSSGESNLQVIYIIVSASIGLLLIVICIIYRQKLTETIKHIFHTIPKPVVKQTEEEEGCSYHYPEEERGGENEPMTLVA</sequence>
<dbReference type="AlphaFoldDB" id="A0AAV7B853"/>
<evidence type="ECO:0000259" key="5">
    <source>
        <dbReference type="PROSITE" id="PS50050"/>
    </source>
</evidence>
<dbReference type="PANTHER" id="PTHR47139">
    <property type="entry name" value="TUMOR NECROSIS FACTOR RECEPTOR SUPERFAMILY MEMBER 9"/>
    <property type="match status" value="1"/>
</dbReference>
<evidence type="ECO:0000256" key="1">
    <source>
        <dbReference type="PROSITE-ProRule" id="PRU00206"/>
    </source>
</evidence>
<feature type="disulfide bond" evidence="1">
    <location>
        <begin position="71"/>
        <end position="84"/>
    </location>
</feature>
<feature type="transmembrane region" description="Helical" evidence="3">
    <location>
        <begin position="203"/>
        <end position="223"/>
    </location>
</feature>
<proteinExistence type="predicted"/>
<dbReference type="EMBL" id="WNYA01000006">
    <property type="protein sequence ID" value="KAG8568725.1"/>
    <property type="molecule type" value="Genomic_DNA"/>
</dbReference>
<keyword evidence="4" id="KW-0732">Signal</keyword>
<name>A0AAV7B853_ENGPU</name>
<feature type="disulfide bond" evidence="1">
    <location>
        <begin position="74"/>
        <end position="92"/>
    </location>
</feature>
<dbReference type="InterPro" id="IPR001368">
    <property type="entry name" value="TNFR/NGFR_Cys_rich_reg"/>
</dbReference>
<feature type="signal peptide" evidence="4">
    <location>
        <begin position="1"/>
        <end position="23"/>
    </location>
</feature>
<keyword evidence="7" id="KW-1185">Reference proteome</keyword>
<dbReference type="PROSITE" id="PS50050">
    <property type="entry name" value="TNFR_NGFR_2"/>
    <property type="match status" value="1"/>
</dbReference>
<dbReference type="PANTHER" id="PTHR47139:SF1">
    <property type="entry name" value="TUMOR NECROSIS FACTOR RECEPTOR SUPERFAMILY MEMBER 9"/>
    <property type="match status" value="1"/>
</dbReference>
<dbReference type="Pfam" id="PF00020">
    <property type="entry name" value="TNFR_c6"/>
    <property type="match status" value="2"/>
</dbReference>
<dbReference type="GO" id="GO:0042127">
    <property type="term" value="P:regulation of cell population proliferation"/>
    <property type="evidence" value="ECO:0007669"/>
    <property type="project" value="TreeGrafter"/>
</dbReference>
<dbReference type="SMART" id="SM00208">
    <property type="entry name" value="TNFR"/>
    <property type="match status" value="2"/>
</dbReference>
<evidence type="ECO:0000256" key="2">
    <source>
        <dbReference type="SAM" id="MobiDB-lite"/>
    </source>
</evidence>
<keyword evidence="1" id="KW-1015">Disulfide bond</keyword>
<evidence type="ECO:0000313" key="6">
    <source>
        <dbReference type="EMBL" id="KAG8568725.1"/>
    </source>
</evidence>
<comment type="caution">
    <text evidence="6">The sequence shown here is derived from an EMBL/GenBank/DDBJ whole genome shotgun (WGS) entry which is preliminary data.</text>
</comment>
<feature type="region of interest" description="Disordered" evidence="2">
    <location>
        <begin position="249"/>
        <end position="272"/>
    </location>
</feature>
<feature type="chain" id="PRO_5043652999" description="TNFR-Cys domain-containing protein" evidence="4">
    <location>
        <begin position="24"/>
        <end position="272"/>
    </location>
</feature>
<accession>A0AAV7B853</accession>
<dbReference type="PROSITE" id="PS00652">
    <property type="entry name" value="TNFR_NGFR_1"/>
    <property type="match status" value="1"/>
</dbReference>
<keyword evidence="3" id="KW-0812">Transmembrane</keyword>
<feature type="disulfide bond" evidence="1">
    <location>
        <begin position="53"/>
        <end position="68"/>
    </location>
</feature>
<dbReference type="GO" id="GO:0038023">
    <property type="term" value="F:signaling receptor activity"/>
    <property type="evidence" value="ECO:0007669"/>
    <property type="project" value="TreeGrafter"/>
</dbReference>
<keyword evidence="3" id="KW-1133">Transmembrane helix</keyword>